<evidence type="ECO:0000259" key="1">
    <source>
        <dbReference type="Pfam" id="PF04542"/>
    </source>
</evidence>
<dbReference type="EMBL" id="VTET01000002">
    <property type="protein sequence ID" value="TYS73530.1"/>
    <property type="molecule type" value="Genomic_DNA"/>
</dbReference>
<gene>
    <name evidence="3" type="ORF">FZC75_04145</name>
</gene>
<dbReference type="OrthoDB" id="9783788at2"/>
<feature type="domain" description="RNA polymerase sigma factor 70 region 4 type 2" evidence="2">
    <location>
        <begin position="107"/>
        <end position="152"/>
    </location>
</feature>
<sequence length="163" mass="19202">MKPTFEEVLNQYTPMIHHIIKTLNIYKEKDRYVHEATIALWEAFCSQDCRKGSFTSYAYSSIRGKLLNHLKKEVRWEDTHKFVEEIPEEAFHFTGDSIDAGLEGYTRHLTDKQRKWVEECIIKGKKLDEVARQEEVTVSAVKSWRAEALKKLRREINKVTLNS</sequence>
<feature type="domain" description="RNA polymerase sigma-70 region 2" evidence="1">
    <location>
        <begin position="10"/>
        <end position="74"/>
    </location>
</feature>
<dbReference type="Pfam" id="PF08281">
    <property type="entry name" value="Sigma70_r4_2"/>
    <property type="match status" value="1"/>
</dbReference>
<dbReference type="GO" id="GO:0003677">
    <property type="term" value="F:DNA binding"/>
    <property type="evidence" value="ECO:0007669"/>
    <property type="project" value="InterPro"/>
</dbReference>
<dbReference type="RefSeq" id="WP_148978536.1">
    <property type="nucleotide sequence ID" value="NZ_JBNIKO010000005.1"/>
</dbReference>
<dbReference type="InterPro" id="IPR013325">
    <property type="entry name" value="RNA_pol_sigma_r2"/>
</dbReference>
<dbReference type="Proteomes" id="UP000324517">
    <property type="component" value="Unassembled WGS sequence"/>
</dbReference>
<dbReference type="SUPFAM" id="SSF88946">
    <property type="entry name" value="Sigma2 domain of RNA polymerase sigma factors"/>
    <property type="match status" value="1"/>
</dbReference>
<dbReference type="Pfam" id="PF04542">
    <property type="entry name" value="Sigma70_r2"/>
    <property type="match status" value="1"/>
</dbReference>
<evidence type="ECO:0000259" key="2">
    <source>
        <dbReference type="Pfam" id="PF08281"/>
    </source>
</evidence>
<dbReference type="InterPro" id="IPR014284">
    <property type="entry name" value="RNA_pol_sigma-70_dom"/>
</dbReference>
<dbReference type="InterPro" id="IPR036388">
    <property type="entry name" value="WH-like_DNA-bd_sf"/>
</dbReference>
<dbReference type="Gene3D" id="1.10.10.10">
    <property type="entry name" value="Winged helix-like DNA-binding domain superfamily/Winged helix DNA-binding domain"/>
    <property type="match status" value="1"/>
</dbReference>
<proteinExistence type="predicted"/>
<reference evidence="3 4" key="1">
    <citation type="submission" date="2019-08" db="EMBL/GenBank/DDBJ databases">
        <title>Bacillus genomes from the desert of Cuatro Cienegas, Coahuila.</title>
        <authorList>
            <person name="Olmedo-Alvarez G."/>
        </authorList>
    </citation>
    <scope>NUCLEOTIDE SEQUENCE [LARGE SCALE GENOMIC DNA]</scope>
    <source>
        <strain evidence="3 4">CH98b_3T</strain>
    </source>
</reference>
<dbReference type="AlphaFoldDB" id="A0A5D4TCQ4"/>
<accession>A0A5D4TCQ4</accession>
<organism evidence="3 4">
    <name type="scientific">Sutcliffiella horikoshii</name>
    <dbReference type="NCBI Taxonomy" id="79883"/>
    <lineage>
        <taxon>Bacteria</taxon>
        <taxon>Bacillati</taxon>
        <taxon>Bacillota</taxon>
        <taxon>Bacilli</taxon>
        <taxon>Bacillales</taxon>
        <taxon>Bacillaceae</taxon>
        <taxon>Sutcliffiella</taxon>
    </lineage>
</organism>
<protein>
    <submittedName>
        <fullName evidence="3">Sigma-70 family RNA polymerase sigma factor</fullName>
    </submittedName>
</protein>
<dbReference type="SUPFAM" id="SSF88659">
    <property type="entry name" value="Sigma3 and sigma4 domains of RNA polymerase sigma factors"/>
    <property type="match status" value="1"/>
</dbReference>
<dbReference type="NCBIfam" id="TIGR02937">
    <property type="entry name" value="sigma70-ECF"/>
    <property type="match status" value="1"/>
</dbReference>
<comment type="caution">
    <text evidence="3">The sequence shown here is derived from an EMBL/GenBank/DDBJ whole genome shotgun (WGS) entry which is preliminary data.</text>
</comment>
<dbReference type="GO" id="GO:0016987">
    <property type="term" value="F:sigma factor activity"/>
    <property type="evidence" value="ECO:0007669"/>
    <property type="project" value="InterPro"/>
</dbReference>
<name>A0A5D4TCQ4_9BACI</name>
<dbReference type="InterPro" id="IPR013249">
    <property type="entry name" value="RNA_pol_sigma70_r4_t2"/>
</dbReference>
<evidence type="ECO:0000313" key="4">
    <source>
        <dbReference type="Proteomes" id="UP000324517"/>
    </source>
</evidence>
<dbReference type="GO" id="GO:0006352">
    <property type="term" value="P:DNA-templated transcription initiation"/>
    <property type="evidence" value="ECO:0007669"/>
    <property type="project" value="InterPro"/>
</dbReference>
<dbReference type="InterPro" id="IPR007627">
    <property type="entry name" value="RNA_pol_sigma70_r2"/>
</dbReference>
<dbReference type="Gene3D" id="1.10.1740.10">
    <property type="match status" value="1"/>
</dbReference>
<dbReference type="InterPro" id="IPR013324">
    <property type="entry name" value="RNA_pol_sigma_r3/r4-like"/>
</dbReference>
<evidence type="ECO:0000313" key="3">
    <source>
        <dbReference type="EMBL" id="TYS73530.1"/>
    </source>
</evidence>